<evidence type="ECO:0000313" key="4">
    <source>
        <dbReference type="Proteomes" id="UP000324897"/>
    </source>
</evidence>
<protein>
    <recommendedName>
        <fullName evidence="2">KIB1-4 beta-propeller domain-containing protein</fullName>
    </recommendedName>
</protein>
<dbReference type="Pfam" id="PF03478">
    <property type="entry name" value="Beta-prop_KIB1-4"/>
    <property type="match status" value="1"/>
</dbReference>
<keyword evidence="4" id="KW-1185">Reference proteome</keyword>
<dbReference type="PANTHER" id="PTHR33110">
    <property type="entry name" value="F-BOX/KELCH-REPEAT PROTEIN-RELATED"/>
    <property type="match status" value="1"/>
</dbReference>
<dbReference type="PANTHER" id="PTHR33110:SF134">
    <property type="entry name" value="OS09G0565350 PROTEIN"/>
    <property type="match status" value="1"/>
</dbReference>
<evidence type="ECO:0000313" key="3">
    <source>
        <dbReference type="EMBL" id="TVU10452.1"/>
    </source>
</evidence>
<dbReference type="AlphaFoldDB" id="A0A5J9TGL1"/>
<dbReference type="EMBL" id="RWGY01000039">
    <property type="protein sequence ID" value="TVU10452.1"/>
    <property type="molecule type" value="Genomic_DNA"/>
</dbReference>
<evidence type="ECO:0000256" key="1">
    <source>
        <dbReference type="SAM" id="MobiDB-lite"/>
    </source>
</evidence>
<dbReference type="InterPro" id="IPR005174">
    <property type="entry name" value="KIB1-4_b-propeller"/>
</dbReference>
<feature type="compositionally biased region" description="Basic and acidic residues" evidence="1">
    <location>
        <begin position="74"/>
        <end position="89"/>
    </location>
</feature>
<feature type="domain" description="KIB1-4 beta-propeller" evidence="2">
    <location>
        <begin position="97"/>
        <end position="210"/>
    </location>
</feature>
<proteinExistence type="predicted"/>
<organism evidence="3 4">
    <name type="scientific">Eragrostis curvula</name>
    <name type="common">weeping love grass</name>
    <dbReference type="NCBI Taxonomy" id="38414"/>
    <lineage>
        <taxon>Eukaryota</taxon>
        <taxon>Viridiplantae</taxon>
        <taxon>Streptophyta</taxon>
        <taxon>Embryophyta</taxon>
        <taxon>Tracheophyta</taxon>
        <taxon>Spermatophyta</taxon>
        <taxon>Magnoliopsida</taxon>
        <taxon>Liliopsida</taxon>
        <taxon>Poales</taxon>
        <taxon>Poaceae</taxon>
        <taxon>PACMAD clade</taxon>
        <taxon>Chloridoideae</taxon>
        <taxon>Eragrostideae</taxon>
        <taxon>Eragrostidinae</taxon>
        <taxon>Eragrostis</taxon>
    </lineage>
</organism>
<feature type="non-terminal residue" evidence="3">
    <location>
        <position position="1"/>
    </location>
</feature>
<gene>
    <name evidence="3" type="ORF">EJB05_43983</name>
</gene>
<comment type="caution">
    <text evidence="3">The sequence shown here is derived from an EMBL/GenBank/DDBJ whole genome shotgun (WGS) entry which is preliminary data.</text>
</comment>
<reference evidence="3 4" key="1">
    <citation type="journal article" date="2019" name="Sci. Rep.">
        <title>A high-quality genome of Eragrostis curvula grass provides insights into Poaceae evolution and supports new strategies to enhance forage quality.</title>
        <authorList>
            <person name="Carballo J."/>
            <person name="Santos B.A.C.M."/>
            <person name="Zappacosta D."/>
            <person name="Garbus I."/>
            <person name="Selva J.P."/>
            <person name="Gallo C.A."/>
            <person name="Diaz A."/>
            <person name="Albertini E."/>
            <person name="Caccamo M."/>
            <person name="Echenique V."/>
        </authorList>
    </citation>
    <scope>NUCLEOTIDE SEQUENCE [LARGE SCALE GENOMIC DNA]</scope>
    <source>
        <strain evidence="4">cv. Victoria</strain>
        <tissue evidence="3">Leaf</tissue>
    </source>
</reference>
<dbReference type="Proteomes" id="UP000324897">
    <property type="component" value="Chromosome 3"/>
</dbReference>
<feature type="compositionally biased region" description="Polar residues" evidence="1">
    <location>
        <begin position="61"/>
        <end position="71"/>
    </location>
</feature>
<accession>A0A5J9TGL1</accession>
<dbReference type="OrthoDB" id="10614230at2759"/>
<name>A0A5J9TGL1_9POAL</name>
<sequence length="281" mass="30862">MNVPVPPWADLLPDLLRHISGRIGDPADYVRFHAVCRTRRDALPTFPAHYPLFPPWLLAPGQSTTSASTPSAEHGGDGDGRLEESETTTRSEPLVRAQRLSIHAFESRGELLAACVVLATPDDADHKDGGGDSRALAAAMSVWVYALEEPEKSAVDGQGSRRQRWVWRDGRSLSDRVLFLGSPTSFAVDAARFAGAALSGGCAYFVLDSQEAGWSWRNVPEARRVYRYSFEDGSATELEELPDTDGTGWDSDKAMMWIMPHAYAITPLHADLYDIFDDGIQ</sequence>
<evidence type="ECO:0000259" key="2">
    <source>
        <dbReference type="Pfam" id="PF03478"/>
    </source>
</evidence>
<dbReference type="Gramene" id="TVU10452">
    <property type="protein sequence ID" value="TVU10452"/>
    <property type="gene ID" value="EJB05_43983"/>
</dbReference>
<feature type="region of interest" description="Disordered" evidence="1">
    <location>
        <begin position="61"/>
        <end position="93"/>
    </location>
</feature>